<keyword evidence="3" id="KW-1185">Reference proteome</keyword>
<proteinExistence type="predicted"/>
<protein>
    <submittedName>
        <fullName evidence="2">Uncharacterized protein</fullName>
    </submittedName>
</protein>
<dbReference type="EMBL" id="KZ678133">
    <property type="protein sequence ID" value="PSN69349.1"/>
    <property type="molecule type" value="Genomic_DNA"/>
</dbReference>
<dbReference type="Proteomes" id="UP000240883">
    <property type="component" value="Unassembled WGS sequence"/>
</dbReference>
<feature type="compositionally biased region" description="Basic residues" evidence="1">
    <location>
        <begin position="1"/>
        <end position="16"/>
    </location>
</feature>
<evidence type="ECO:0000256" key="1">
    <source>
        <dbReference type="SAM" id="MobiDB-lite"/>
    </source>
</evidence>
<gene>
    <name evidence="2" type="ORF">BS50DRAFT_340354</name>
</gene>
<reference evidence="2 3" key="1">
    <citation type="journal article" date="2018" name="Front. Microbiol.">
        <title>Genome-Wide Analysis of Corynespora cassiicola Leaf Fall Disease Putative Effectors.</title>
        <authorList>
            <person name="Lopez D."/>
            <person name="Ribeiro S."/>
            <person name="Label P."/>
            <person name="Fumanal B."/>
            <person name="Venisse J.S."/>
            <person name="Kohler A."/>
            <person name="de Oliveira R.R."/>
            <person name="Labutti K."/>
            <person name="Lipzen A."/>
            <person name="Lail K."/>
            <person name="Bauer D."/>
            <person name="Ohm R.A."/>
            <person name="Barry K.W."/>
            <person name="Spatafora J."/>
            <person name="Grigoriev I.V."/>
            <person name="Martin F.M."/>
            <person name="Pujade-Renaud V."/>
        </authorList>
    </citation>
    <scope>NUCLEOTIDE SEQUENCE [LARGE SCALE GENOMIC DNA]</scope>
    <source>
        <strain evidence="2 3">Philippines</strain>
    </source>
</reference>
<name>A0A2T2NVG1_CORCC</name>
<evidence type="ECO:0000313" key="2">
    <source>
        <dbReference type="EMBL" id="PSN69349.1"/>
    </source>
</evidence>
<feature type="compositionally biased region" description="Polar residues" evidence="1">
    <location>
        <begin position="66"/>
        <end position="79"/>
    </location>
</feature>
<accession>A0A2T2NVG1</accession>
<dbReference type="AlphaFoldDB" id="A0A2T2NVG1"/>
<feature type="region of interest" description="Disordered" evidence="1">
    <location>
        <begin position="1"/>
        <end position="142"/>
    </location>
</feature>
<feature type="compositionally biased region" description="Polar residues" evidence="1">
    <location>
        <begin position="43"/>
        <end position="53"/>
    </location>
</feature>
<evidence type="ECO:0000313" key="3">
    <source>
        <dbReference type="Proteomes" id="UP000240883"/>
    </source>
</evidence>
<organism evidence="2 3">
    <name type="scientific">Corynespora cassiicola Philippines</name>
    <dbReference type="NCBI Taxonomy" id="1448308"/>
    <lineage>
        <taxon>Eukaryota</taxon>
        <taxon>Fungi</taxon>
        <taxon>Dikarya</taxon>
        <taxon>Ascomycota</taxon>
        <taxon>Pezizomycotina</taxon>
        <taxon>Dothideomycetes</taxon>
        <taxon>Pleosporomycetidae</taxon>
        <taxon>Pleosporales</taxon>
        <taxon>Corynesporascaceae</taxon>
        <taxon>Corynespora</taxon>
    </lineage>
</organism>
<sequence>MPSRPHLHSAHRHSKHAQPSPRTYHTVIANKPATPHRPREQPSHPQAPNSPTSHKPACAQPPASIFTPSNDDARSNINLSLGKEKGESARLPAPFPPFGKGKQQRASPHTAPLGGPRRTRPPARAPARAVKLLPTEPDQHQA</sequence>